<comment type="caution">
    <text evidence="2">The sequence shown here is derived from an EMBL/GenBank/DDBJ whole genome shotgun (WGS) entry which is preliminary data.</text>
</comment>
<sequence>MLSDSETTDPFSDTEPGPSTSSSSLNHSKANPQIDACHRVLREVFGHSSYKGKQKEIVEAAVYGE</sequence>
<reference evidence="2 3" key="1">
    <citation type="submission" date="2024-05" db="EMBL/GenBank/DDBJ databases">
        <title>A draft genome resource for the thread blight pathogen Marasmius tenuissimus strain MS-2.</title>
        <authorList>
            <person name="Yulfo-Soto G.E."/>
            <person name="Baruah I.K."/>
            <person name="Amoako-Attah I."/>
            <person name="Bukari Y."/>
            <person name="Meinhardt L.W."/>
            <person name="Bailey B.A."/>
            <person name="Cohen S.P."/>
        </authorList>
    </citation>
    <scope>NUCLEOTIDE SEQUENCE [LARGE SCALE GENOMIC DNA]</scope>
    <source>
        <strain evidence="2 3">MS-2</strain>
    </source>
</reference>
<keyword evidence="3" id="KW-1185">Reference proteome</keyword>
<protein>
    <submittedName>
        <fullName evidence="2">Uncharacterized protein</fullName>
    </submittedName>
</protein>
<proteinExistence type="predicted"/>
<evidence type="ECO:0000256" key="1">
    <source>
        <dbReference type="SAM" id="MobiDB-lite"/>
    </source>
</evidence>
<organism evidence="2 3">
    <name type="scientific">Marasmius tenuissimus</name>
    <dbReference type="NCBI Taxonomy" id="585030"/>
    <lineage>
        <taxon>Eukaryota</taxon>
        <taxon>Fungi</taxon>
        <taxon>Dikarya</taxon>
        <taxon>Basidiomycota</taxon>
        <taxon>Agaricomycotina</taxon>
        <taxon>Agaricomycetes</taxon>
        <taxon>Agaricomycetidae</taxon>
        <taxon>Agaricales</taxon>
        <taxon>Marasmiineae</taxon>
        <taxon>Marasmiaceae</taxon>
        <taxon>Marasmius</taxon>
    </lineage>
</organism>
<evidence type="ECO:0000313" key="2">
    <source>
        <dbReference type="EMBL" id="KAL0069069.1"/>
    </source>
</evidence>
<name>A0ABR3A7X4_9AGAR</name>
<evidence type="ECO:0000313" key="3">
    <source>
        <dbReference type="Proteomes" id="UP001437256"/>
    </source>
</evidence>
<dbReference type="EMBL" id="JBBXMP010000014">
    <property type="protein sequence ID" value="KAL0069069.1"/>
    <property type="molecule type" value="Genomic_DNA"/>
</dbReference>
<feature type="region of interest" description="Disordered" evidence="1">
    <location>
        <begin position="1"/>
        <end position="33"/>
    </location>
</feature>
<feature type="compositionally biased region" description="Polar residues" evidence="1">
    <location>
        <begin position="1"/>
        <end position="31"/>
    </location>
</feature>
<dbReference type="Proteomes" id="UP001437256">
    <property type="component" value="Unassembled WGS sequence"/>
</dbReference>
<gene>
    <name evidence="2" type="ORF">AAF712_003755</name>
</gene>
<accession>A0ABR3A7X4</accession>